<evidence type="ECO:0000313" key="1">
    <source>
        <dbReference type="EMBL" id="NWC14002.1"/>
    </source>
</evidence>
<dbReference type="Proteomes" id="UP000517547">
    <property type="component" value="Unassembled WGS sequence"/>
</dbReference>
<name>A0A7Y7XZK2_9PSED</name>
<dbReference type="Pfam" id="PF05643">
    <property type="entry name" value="GNA1162-like"/>
    <property type="match status" value="1"/>
</dbReference>
<reference evidence="1 2" key="1">
    <citation type="submission" date="2020-04" db="EMBL/GenBank/DDBJ databases">
        <title>Molecular characterization of pseudomonads from Agaricus bisporus reveal novel blotch 2 pathogens in Western Europe.</title>
        <authorList>
            <person name="Taparia T."/>
            <person name="Krijger M."/>
            <person name="Haynes E."/>
            <person name="Elpinstone J.G."/>
            <person name="Noble R."/>
            <person name="Van Der Wolf J."/>
        </authorList>
    </citation>
    <scope>NUCLEOTIDE SEQUENCE [LARGE SCALE GENOMIC DNA]</scope>
    <source>
        <strain evidence="1 2">IPO3738</strain>
    </source>
</reference>
<dbReference type="PROSITE" id="PS51257">
    <property type="entry name" value="PROKAR_LIPOPROTEIN"/>
    <property type="match status" value="1"/>
</dbReference>
<dbReference type="EMBL" id="JACAQE010000002">
    <property type="protein sequence ID" value="NWC14002.1"/>
    <property type="molecule type" value="Genomic_DNA"/>
</dbReference>
<organism evidence="1 2">
    <name type="scientific">Pseudomonas gingeri</name>
    <dbReference type="NCBI Taxonomy" id="117681"/>
    <lineage>
        <taxon>Bacteria</taxon>
        <taxon>Pseudomonadati</taxon>
        <taxon>Pseudomonadota</taxon>
        <taxon>Gammaproteobacteria</taxon>
        <taxon>Pseudomonadales</taxon>
        <taxon>Pseudomonadaceae</taxon>
        <taxon>Pseudomonas</taxon>
    </lineage>
</organism>
<accession>A0A7Y7XZK2</accession>
<dbReference type="Gene3D" id="3.40.50.10610">
    <property type="entry name" value="ABC-type transport auxiliary lipoprotein component"/>
    <property type="match status" value="1"/>
</dbReference>
<comment type="caution">
    <text evidence="1">The sequence shown here is derived from an EMBL/GenBank/DDBJ whole genome shotgun (WGS) entry which is preliminary data.</text>
</comment>
<gene>
    <name evidence="1" type="ORF">HX845_10130</name>
</gene>
<dbReference type="InterPro" id="IPR008517">
    <property type="entry name" value="GNA1162-like"/>
</dbReference>
<protein>
    <submittedName>
        <fullName evidence="1">DUF799 domain-containing protein</fullName>
    </submittedName>
</protein>
<dbReference type="RefSeq" id="WP_017129738.1">
    <property type="nucleotide sequence ID" value="NZ_JACAQE010000002.1"/>
</dbReference>
<proteinExistence type="predicted"/>
<evidence type="ECO:0000313" key="2">
    <source>
        <dbReference type="Proteomes" id="UP000517547"/>
    </source>
</evidence>
<sequence length="219" mass="23159">MNLRLLSIVVGLLMVSVLGGCARHTTSLDYAAYKEARPRTILVLPPLNESSDIKASYGMLSQVTYPLAEAGYYVMPVALVSETFQQNGLTTANDIHNTSPAKLREIFGADAVLYINVTQYGTQFQVIRSTTTVTASARLVDLKTGTTLWTGSSTATKAQNVSVGGSIAATLISAAVSQAIDTSTDASYPVAGGVSRNMLAVRRGTGLLYGPRSPRYGSD</sequence>
<dbReference type="AlphaFoldDB" id="A0A7Y7XZK2"/>